<dbReference type="RefSeq" id="WP_208056331.1">
    <property type="nucleotide sequence ID" value="NZ_JAGEMK010000007.1"/>
</dbReference>
<reference evidence="1" key="1">
    <citation type="submission" date="2021-03" db="EMBL/GenBank/DDBJ databases">
        <title>Actinotalea soli sp. nov., isolated from soil.</title>
        <authorList>
            <person name="Ping W."/>
            <person name="Zhang J."/>
        </authorList>
    </citation>
    <scope>NUCLEOTIDE SEQUENCE</scope>
    <source>
        <strain evidence="1">BY-33</strain>
    </source>
</reference>
<evidence type="ECO:0000313" key="2">
    <source>
        <dbReference type="Proteomes" id="UP000664209"/>
    </source>
</evidence>
<proteinExistence type="predicted"/>
<dbReference type="AlphaFoldDB" id="A0A939LRB2"/>
<accession>A0A939LRB2</accession>
<organism evidence="1 2">
    <name type="scientific">Actinotalea soli</name>
    <dbReference type="NCBI Taxonomy" id="2819234"/>
    <lineage>
        <taxon>Bacteria</taxon>
        <taxon>Bacillati</taxon>
        <taxon>Actinomycetota</taxon>
        <taxon>Actinomycetes</taxon>
        <taxon>Micrococcales</taxon>
        <taxon>Cellulomonadaceae</taxon>
        <taxon>Actinotalea</taxon>
    </lineage>
</organism>
<comment type="caution">
    <text evidence="1">The sequence shown here is derived from an EMBL/GenBank/DDBJ whole genome shotgun (WGS) entry which is preliminary data.</text>
</comment>
<sequence>MPTFVTRIRVPAAIADAVATPFVRQMLEHPTDGEILEQEGDAEAGAVRIAFEADDLRDAETHARLLTERAPGTEVQDVVQAP</sequence>
<dbReference type="EMBL" id="JAGEMK010000007">
    <property type="protein sequence ID" value="MBO1752639.1"/>
    <property type="molecule type" value="Genomic_DNA"/>
</dbReference>
<keyword evidence="2" id="KW-1185">Reference proteome</keyword>
<evidence type="ECO:0000313" key="1">
    <source>
        <dbReference type="EMBL" id="MBO1752639.1"/>
    </source>
</evidence>
<protein>
    <submittedName>
        <fullName evidence="1">Uncharacterized protein</fullName>
    </submittedName>
</protein>
<gene>
    <name evidence="1" type="ORF">J4G33_12570</name>
</gene>
<name>A0A939LRB2_9CELL</name>
<dbReference type="Proteomes" id="UP000664209">
    <property type="component" value="Unassembled WGS sequence"/>
</dbReference>